<evidence type="ECO:0000256" key="1">
    <source>
        <dbReference type="ARBA" id="ARBA00000448"/>
    </source>
</evidence>
<accession>A0A242KCS2</accession>
<gene>
    <name evidence="10" type="ORF">A5888_000735</name>
    <name evidence="9" type="ORF">A5888_000766</name>
</gene>
<evidence type="ECO:0000313" key="9">
    <source>
        <dbReference type="EMBL" id="OTP18952.1"/>
    </source>
</evidence>
<dbReference type="InterPro" id="IPR051915">
    <property type="entry name" value="Cellulose_Degrad_GH3"/>
</dbReference>
<dbReference type="InterPro" id="IPR036962">
    <property type="entry name" value="Glyco_hydro_3_N_sf"/>
</dbReference>
<dbReference type="Gene3D" id="3.40.50.1700">
    <property type="entry name" value="Glycoside hydrolase family 3 C-terminal domain"/>
    <property type="match status" value="1"/>
</dbReference>
<dbReference type="InterPro" id="IPR001764">
    <property type="entry name" value="Glyco_hydro_3_N"/>
</dbReference>
<dbReference type="PANTHER" id="PTHR30620:SF16">
    <property type="entry name" value="LYSOSOMAL BETA GLUCOSIDASE"/>
    <property type="match status" value="1"/>
</dbReference>
<dbReference type="NCBIfam" id="NF011678">
    <property type="entry name" value="PRK15098.1"/>
    <property type="match status" value="1"/>
</dbReference>
<comment type="catalytic activity">
    <reaction evidence="1">
        <text>Hydrolysis of terminal, non-reducing beta-D-glucosyl residues with release of beta-D-glucose.</text>
        <dbReference type="EC" id="3.2.1.21"/>
    </reaction>
</comment>
<evidence type="ECO:0000259" key="8">
    <source>
        <dbReference type="SMART" id="SM01217"/>
    </source>
</evidence>
<dbReference type="SMART" id="SM01217">
    <property type="entry name" value="Fn3_like"/>
    <property type="match status" value="1"/>
</dbReference>
<dbReference type="Proteomes" id="UP000195141">
    <property type="component" value="Chromosome"/>
</dbReference>
<evidence type="ECO:0000256" key="2">
    <source>
        <dbReference type="ARBA" id="ARBA00005336"/>
    </source>
</evidence>
<dbReference type="Pfam" id="PF00933">
    <property type="entry name" value="Glyco_hydro_3"/>
    <property type="match status" value="1"/>
</dbReference>
<reference evidence="9" key="1">
    <citation type="submission" date="2017-05" db="EMBL/GenBank/DDBJ databases">
        <title>The Genome Sequence of Enterococcus sp. 9E7_DIV0242.</title>
        <authorList>
            <consortium name="The Broad Institute Genomics Platform"/>
            <consortium name="The Broad Institute Genomic Center for Infectious Diseases"/>
            <person name="Earl A."/>
            <person name="Manson A."/>
            <person name="Schwartman J."/>
            <person name="Gilmore M."/>
            <person name="Abouelleil A."/>
            <person name="Cao P."/>
            <person name="Chapman S."/>
            <person name="Cusick C."/>
            <person name="Shea T."/>
            <person name="Young S."/>
            <person name="Neafsey D."/>
            <person name="Nusbaum C."/>
            <person name="Birren B."/>
        </authorList>
    </citation>
    <scope>NUCLEOTIDE SEQUENCE [LARGE SCALE GENOMIC DNA]</scope>
    <source>
        <strain evidence="9">9E7_DIV0242</strain>
    </source>
</reference>
<evidence type="ECO:0000256" key="5">
    <source>
        <dbReference type="ARBA" id="ARBA00022801"/>
    </source>
</evidence>
<dbReference type="SUPFAM" id="SSF52279">
    <property type="entry name" value="Beta-D-glucan exohydrolase, C-terminal domain"/>
    <property type="match status" value="1"/>
</dbReference>
<keyword evidence="11" id="KW-1185">Reference proteome</keyword>
<evidence type="ECO:0000256" key="4">
    <source>
        <dbReference type="ARBA" id="ARBA00022729"/>
    </source>
</evidence>
<dbReference type="PANTHER" id="PTHR30620">
    <property type="entry name" value="PERIPLASMIC BETA-GLUCOSIDASE-RELATED"/>
    <property type="match status" value="1"/>
</dbReference>
<evidence type="ECO:0000313" key="10">
    <source>
        <dbReference type="EMBL" id="WYJ89016.1"/>
    </source>
</evidence>
<reference evidence="10" key="3">
    <citation type="submission" date="2024-03" db="EMBL/GenBank/DDBJ databases">
        <title>The Genome Sequence of Enterococcus sp. DIV0242b.</title>
        <authorList>
            <consortium name="The Broad Institute Genomics Platform"/>
            <consortium name="The Broad Institute Microbial Omics Core"/>
            <consortium name="The Broad Institute Genomic Center for Infectious Diseases"/>
            <person name="Earl A."/>
            <person name="Manson A."/>
            <person name="Gilmore M."/>
            <person name="Schwartman J."/>
            <person name="Shea T."/>
            <person name="Abouelleil A."/>
            <person name="Cao P."/>
            <person name="Chapman S."/>
            <person name="Cusick C."/>
            <person name="Young S."/>
            <person name="Neafsey D."/>
            <person name="Nusbaum C."/>
            <person name="Birren B."/>
        </authorList>
    </citation>
    <scope>NUCLEOTIDE SEQUENCE</scope>
    <source>
        <strain evidence="10">9E7_DIV0242</strain>
    </source>
</reference>
<sequence length="739" mass="81929">MKEEKLQELLHSLTWTEKVGQLVQLSGEFFNTSALTVGPQQKLGISDDILKNVGSVLNVAGAIKTSEIQQQYLENSNHKIPLLFMADIIYGYRTVFPIPLGLGATWNPELIEEAYTVIGKESQAGGAHVTFAPMVDLVRDARWGRCLESTGEDSLLNSAFASSMVRGLQKDLDKQKGIASCVKHFAAYGAAEAGREYNTVDMSERKLRQDYLPSYKAAIDAGCKMVMTSFNTYDGVPVTGNEFILKDILRDEWGFDGVLISDYAAVRELIDHGIAEDNKEAAYLAIKATNDIDMKSPCYANELQPLLNEGRIDGALIDQAVLRVLKLKNDLGLFDDPYRGTNEVIEKETLLKEEHRTLAKQVTAESIVLLKNDNELLPLDPQANEKILLVGPYGDNQELIGLWAVHGKTTDTISIKTGIEAYLKPENFQVEKGCDMLESYEFLGEFGATKDMIDSLSMSDKEKAQYLTQALTAAEKADIIIFAMGEHTMQSGEAGSRTDIRLPQIQRDFMKQLVKLGKKTVLLSISGRPLILTEEADTIDAILQVWFPGTEGGHAIADILFGKSNPSGRLSMSFPYSVGQLPIYYNEFKTGRPLTSSTHSGRFVSKYLDSPNTPLFPFGYGLSYSDIQYTELTVSDTIMTDELTISVQIKNNSTRDCLETVQLYIQDVVGSVVRPVKELKQFKKITVAGNSTTTVSFTLTRDELNYYTRSMHYAVENGTFLVFVGPNSQDTLEASFELV</sequence>
<dbReference type="PRINTS" id="PR00133">
    <property type="entry name" value="GLHYDRLASE3"/>
</dbReference>
<dbReference type="FunFam" id="2.60.40.10:FF:000495">
    <property type="entry name" value="Periplasmic beta-glucosidase"/>
    <property type="match status" value="1"/>
</dbReference>
<dbReference type="InterPro" id="IPR013783">
    <property type="entry name" value="Ig-like_fold"/>
</dbReference>
<evidence type="ECO:0000256" key="3">
    <source>
        <dbReference type="ARBA" id="ARBA00012744"/>
    </source>
</evidence>
<dbReference type="EC" id="3.2.1.21" evidence="3"/>
<keyword evidence="5 7" id="KW-0378">Hydrolase</keyword>
<dbReference type="AlphaFoldDB" id="A0A242KCS2"/>
<dbReference type="InterPro" id="IPR019800">
    <property type="entry name" value="Glyco_hydro_3_AS"/>
</dbReference>
<keyword evidence="4" id="KW-0732">Signal</keyword>
<dbReference type="GO" id="GO:0009251">
    <property type="term" value="P:glucan catabolic process"/>
    <property type="evidence" value="ECO:0007669"/>
    <property type="project" value="TreeGrafter"/>
</dbReference>
<dbReference type="InterPro" id="IPR002772">
    <property type="entry name" value="Glyco_hydro_3_C"/>
</dbReference>
<dbReference type="InterPro" id="IPR017853">
    <property type="entry name" value="GH"/>
</dbReference>
<evidence type="ECO:0000313" key="11">
    <source>
        <dbReference type="Proteomes" id="UP000195141"/>
    </source>
</evidence>
<organism evidence="9">
    <name type="scientific">Candidatus Enterococcus clewellii</name>
    <dbReference type="NCBI Taxonomy" id="1834193"/>
    <lineage>
        <taxon>Bacteria</taxon>
        <taxon>Bacillati</taxon>
        <taxon>Bacillota</taxon>
        <taxon>Bacilli</taxon>
        <taxon>Lactobacillales</taxon>
        <taxon>Enterococcaceae</taxon>
        <taxon>Enterococcus</taxon>
    </lineage>
</organism>
<comment type="similarity">
    <text evidence="2 7">Belongs to the glycosyl hydrolase 3 family.</text>
</comment>
<dbReference type="EMBL" id="CP147247">
    <property type="protein sequence ID" value="WYJ89016.1"/>
    <property type="molecule type" value="Genomic_DNA"/>
</dbReference>
<keyword evidence="6 7" id="KW-0326">Glycosidase</keyword>
<reference evidence="10" key="2">
    <citation type="submission" date="2017-05" db="EMBL/GenBank/DDBJ databases">
        <authorList>
            <consortium name="The Broad Institute Genomics Platform"/>
            <consortium name="The Broad Institute Genomic Center for Infectious Diseases"/>
            <person name="Earl A."/>
            <person name="Manson A."/>
            <person name="Schwartman J."/>
            <person name="Gilmore M."/>
            <person name="Abouelleil A."/>
            <person name="Cao P."/>
            <person name="Chapman S."/>
            <person name="Cusick C."/>
            <person name="Shea T."/>
            <person name="Young S."/>
            <person name="Neafsey D."/>
            <person name="Nusbaum C."/>
            <person name="Birren B."/>
        </authorList>
    </citation>
    <scope>NUCLEOTIDE SEQUENCE</scope>
    <source>
        <strain evidence="10">9E7_DIV0242</strain>
    </source>
</reference>
<dbReference type="PROSITE" id="PS00775">
    <property type="entry name" value="GLYCOSYL_HYDROL_F3"/>
    <property type="match status" value="1"/>
</dbReference>
<dbReference type="EMBL" id="NGMM01000001">
    <property type="protein sequence ID" value="OTP18952.1"/>
    <property type="molecule type" value="Genomic_DNA"/>
</dbReference>
<dbReference type="InterPro" id="IPR036881">
    <property type="entry name" value="Glyco_hydro_3_C_sf"/>
</dbReference>
<dbReference type="SUPFAM" id="SSF51445">
    <property type="entry name" value="(Trans)glycosidases"/>
    <property type="match status" value="1"/>
</dbReference>
<evidence type="ECO:0000256" key="7">
    <source>
        <dbReference type="RuleBase" id="RU361161"/>
    </source>
</evidence>
<feature type="domain" description="Fibronectin type III-like" evidence="8">
    <location>
        <begin position="659"/>
        <end position="728"/>
    </location>
</feature>
<name>A0A242KCS2_9ENTE</name>
<dbReference type="InterPro" id="IPR026891">
    <property type="entry name" value="Fn3-like"/>
</dbReference>
<dbReference type="Gene3D" id="2.60.40.10">
    <property type="entry name" value="Immunoglobulins"/>
    <property type="match status" value="1"/>
</dbReference>
<dbReference type="RefSeq" id="WP_086347875.1">
    <property type="nucleotide sequence ID" value="NZ_CP147247.1"/>
</dbReference>
<dbReference type="Gene3D" id="3.20.20.300">
    <property type="entry name" value="Glycoside hydrolase, family 3, N-terminal domain"/>
    <property type="match status" value="1"/>
</dbReference>
<dbReference type="OrthoDB" id="9805821at2"/>
<dbReference type="GO" id="GO:0008422">
    <property type="term" value="F:beta-glucosidase activity"/>
    <property type="evidence" value="ECO:0007669"/>
    <property type="project" value="UniProtKB-EC"/>
</dbReference>
<dbReference type="Pfam" id="PF01915">
    <property type="entry name" value="Glyco_hydro_3_C"/>
    <property type="match status" value="1"/>
</dbReference>
<protein>
    <recommendedName>
        <fullName evidence="3">beta-glucosidase</fullName>
        <ecNumber evidence="3">3.2.1.21</ecNumber>
    </recommendedName>
</protein>
<dbReference type="Pfam" id="PF14310">
    <property type="entry name" value="Fn3-like"/>
    <property type="match status" value="1"/>
</dbReference>
<proteinExistence type="inferred from homology"/>
<evidence type="ECO:0000256" key="6">
    <source>
        <dbReference type="ARBA" id="ARBA00023295"/>
    </source>
</evidence>